<feature type="transmembrane region" description="Helical" evidence="1">
    <location>
        <begin position="256"/>
        <end position="281"/>
    </location>
</feature>
<sequence>MSCCSGHFYDIHQQDPLAGSPCSGALCRTWKWVVADTHDGCDCHVLWKEAASCLWNCGVRECDRRPCVPIHGKDTVTLLPTVGFGWTMRAVGFHKTGNAGYRSVLDQAKTGAEKTWQLFGLDCFSGNRAQSFRSRVFHVFRGGFFGSFFFFLSSYPRENQGMPYTESVNLLLILNGVGFAARMLPSLLARYFGTVNTFFALLFGSQMAMFTWIAVDSTSGLDVWTVYYSLVIGGVQSLAPAAASSCSPDLQKLGSLMGMVLDAIGVGALIGSPIAGVLVSALEGSYVGAQAVAGTSIAVGCALVFAAKEVARRKKNASLWTKM</sequence>
<feature type="transmembrane region" description="Helical" evidence="1">
    <location>
        <begin position="287"/>
        <end position="307"/>
    </location>
</feature>
<feature type="transmembrane region" description="Helical" evidence="1">
    <location>
        <begin position="191"/>
        <end position="214"/>
    </location>
</feature>
<reference evidence="2 3" key="1">
    <citation type="journal article" date="2019" name="Sci. Rep.">
        <title>Colletotrichum shisoi sp. nov., an anthracnose pathogen of Perilla frutescens in Japan: molecular phylogenetic, morphological and genomic evidence.</title>
        <authorList>
            <person name="Gan P."/>
            <person name="Tsushima A."/>
            <person name="Hiroyama R."/>
            <person name="Narusaka M."/>
            <person name="Takano Y."/>
            <person name="Narusaka Y."/>
            <person name="Kawaradani M."/>
            <person name="Damm U."/>
            <person name="Shirasu K."/>
        </authorList>
    </citation>
    <scope>NUCLEOTIDE SEQUENCE [LARGE SCALE GENOMIC DNA]</scope>
    <source>
        <strain evidence="2 3">PG-2018a</strain>
    </source>
</reference>
<evidence type="ECO:0000313" key="3">
    <source>
        <dbReference type="Proteomes" id="UP000326340"/>
    </source>
</evidence>
<evidence type="ECO:0000256" key="1">
    <source>
        <dbReference type="SAM" id="Phobius"/>
    </source>
</evidence>
<name>A0A5Q4BH29_9PEZI</name>
<dbReference type="SUPFAM" id="SSF103473">
    <property type="entry name" value="MFS general substrate transporter"/>
    <property type="match status" value="1"/>
</dbReference>
<feature type="transmembrane region" description="Helical" evidence="1">
    <location>
        <begin position="136"/>
        <end position="155"/>
    </location>
</feature>
<dbReference type="Proteomes" id="UP000326340">
    <property type="component" value="Unassembled WGS sequence"/>
</dbReference>
<feature type="transmembrane region" description="Helical" evidence="1">
    <location>
        <begin position="226"/>
        <end position="244"/>
    </location>
</feature>
<dbReference type="PANTHER" id="PTHR11360:SF130">
    <property type="entry name" value="MAJOR FACILITATOR SUPERFAMILY (MFS) PROFILE DOMAIN-CONTAINING PROTEIN-RELATED"/>
    <property type="match status" value="1"/>
</dbReference>
<organism evidence="2 3">
    <name type="scientific">Colletotrichum shisoi</name>
    <dbReference type="NCBI Taxonomy" id="2078593"/>
    <lineage>
        <taxon>Eukaryota</taxon>
        <taxon>Fungi</taxon>
        <taxon>Dikarya</taxon>
        <taxon>Ascomycota</taxon>
        <taxon>Pezizomycotina</taxon>
        <taxon>Sordariomycetes</taxon>
        <taxon>Hypocreomycetidae</taxon>
        <taxon>Glomerellales</taxon>
        <taxon>Glomerellaceae</taxon>
        <taxon>Colletotrichum</taxon>
        <taxon>Colletotrichum destructivum species complex</taxon>
    </lineage>
</organism>
<dbReference type="InterPro" id="IPR050327">
    <property type="entry name" value="Proton-linked_MCT"/>
</dbReference>
<proteinExistence type="predicted"/>
<dbReference type="AlphaFoldDB" id="A0A5Q4BH29"/>
<dbReference type="InterPro" id="IPR036259">
    <property type="entry name" value="MFS_trans_sf"/>
</dbReference>
<accession>A0A5Q4BH29</accession>
<keyword evidence="1" id="KW-0472">Membrane</keyword>
<protein>
    <submittedName>
        <fullName evidence="2">Aspyridones efflux protein apdF</fullName>
    </submittedName>
</protein>
<evidence type="ECO:0000313" key="2">
    <source>
        <dbReference type="EMBL" id="TQN65879.1"/>
    </source>
</evidence>
<gene>
    <name evidence="2" type="primary">ApdF-5</name>
    <name evidence="2" type="ORF">CSHISOI_09568</name>
</gene>
<feature type="transmembrane region" description="Helical" evidence="1">
    <location>
        <begin position="167"/>
        <end position="184"/>
    </location>
</feature>
<keyword evidence="1" id="KW-1133">Transmembrane helix</keyword>
<keyword evidence="3" id="KW-1185">Reference proteome</keyword>
<dbReference type="PANTHER" id="PTHR11360">
    <property type="entry name" value="MONOCARBOXYLATE TRANSPORTER"/>
    <property type="match status" value="1"/>
</dbReference>
<keyword evidence="1" id="KW-0812">Transmembrane</keyword>
<dbReference type="Gene3D" id="1.20.1250.20">
    <property type="entry name" value="MFS general substrate transporter like domains"/>
    <property type="match status" value="1"/>
</dbReference>
<dbReference type="OrthoDB" id="5212574at2759"/>
<comment type="caution">
    <text evidence="2">The sequence shown here is derived from an EMBL/GenBank/DDBJ whole genome shotgun (WGS) entry which is preliminary data.</text>
</comment>
<dbReference type="EMBL" id="PUHP01001419">
    <property type="protein sequence ID" value="TQN65879.1"/>
    <property type="molecule type" value="Genomic_DNA"/>
</dbReference>